<feature type="compositionally biased region" description="Polar residues" evidence="1">
    <location>
        <begin position="1"/>
        <end position="23"/>
    </location>
</feature>
<reference evidence="2 4" key="1">
    <citation type="journal article" date="2016" name="Genome Biol. Evol.">
        <title>Divergent and convergent evolution of fungal pathogenicity.</title>
        <authorList>
            <person name="Shang Y."/>
            <person name="Xiao G."/>
            <person name="Zheng P."/>
            <person name="Cen K."/>
            <person name="Zhan S."/>
            <person name="Wang C."/>
        </authorList>
    </citation>
    <scope>NUCLEOTIDE SEQUENCE [LARGE SCALE GENOMIC DNA]</scope>
    <source>
        <strain evidence="2 4">RCEF 4871</strain>
    </source>
</reference>
<organism evidence="2 4">
    <name type="scientific">Metarhizium rileyi (strain RCEF 4871)</name>
    <name type="common">Nomuraea rileyi</name>
    <dbReference type="NCBI Taxonomy" id="1649241"/>
    <lineage>
        <taxon>Eukaryota</taxon>
        <taxon>Fungi</taxon>
        <taxon>Dikarya</taxon>
        <taxon>Ascomycota</taxon>
        <taxon>Pezizomycotina</taxon>
        <taxon>Sordariomycetes</taxon>
        <taxon>Hypocreomycetidae</taxon>
        <taxon>Hypocreales</taxon>
        <taxon>Clavicipitaceae</taxon>
        <taxon>Metarhizium</taxon>
    </lineage>
</organism>
<accession>A0A5C6G4E2</accession>
<dbReference type="EMBL" id="AZHC01000060">
    <property type="protein sequence ID" value="OAA34176.1"/>
    <property type="molecule type" value="Genomic_DNA"/>
</dbReference>
<dbReference type="Proteomes" id="UP000317257">
    <property type="component" value="Unassembled WGS sequence"/>
</dbReference>
<dbReference type="OrthoDB" id="4869153at2759"/>
<dbReference type="AlphaFoldDB" id="A0A166VYW1"/>
<evidence type="ECO:0008006" key="6">
    <source>
        <dbReference type="Google" id="ProtNLM"/>
    </source>
</evidence>
<gene>
    <name evidence="3" type="ORF">ED733_000284</name>
    <name evidence="2" type="ORF">NOR_08626</name>
</gene>
<protein>
    <recommendedName>
        <fullName evidence="6">Nnf1</fullName>
    </recommendedName>
</protein>
<keyword evidence="4" id="KW-1185">Reference proteome</keyword>
<evidence type="ECO:0000313" key="2">
    <source>
        <dbReference type="EMBL" id="OAA34176.1"/>
    </source>
</evidence>
<evidence type="ECO:0000256" key="1">
    <source>
        <dbReference type="SAM" id="MobiDB-lite"/>
    </source>
</evidence>
<dbReference type="OMA" id="SNDQASQ"/>
<reference evidence="3" key="3">
    <citation type="journal article" date="2019" name="Microbiol. Resour. Announc.">
        <title>Genome Sequence of Metarhizium rileyi, a Microbial Control Agent for Lepidoptera.</title>
        <authorList>
            <person name="Binneck E."/>
            <person name="Lastra C.C.L."/>
            <person name="Sosa-Gomez D.R."/>
        </authorList>
    </citation>
    <scope>NUCLEOTIDE SEQUENCE</scope>
    <source>
        <strain evidence="3">Cep018-CH2</strain>
    </source>
</reference>
<dbReference type="Proteomes" id="UP000243498">
    <property type="component" value="Unassembled WGS sequence"/>
</dbReference>
<evidence type="ECO:0000313" key="5">
    <source>
        <dbReference type="Proteomes" id="UP000317257"/>
    </source>
</evidence>
<name>A0A166VYW1_METRR</name>
<evidence type="ECO:0000313" key="4">
    <source>
        <dbReference type="Proteomes" id="UP000243498"/>
    </source>
</evidence>
<proteinExistence type="predicted"/>
<accession>A0A166VYW1</accession>
<sequence>MSQPLDDSPEGSSSTAAEKTISSLRARLRSEDPFPPLRASKSSFEPYPDHNDIYKQLRAIFPTTSCPRQKPLHTPDRGNIIMDSVADAFARHGEETYKSAVSDLKGIHEAIAGRINAFHTESTRTMSNATALYGNITYPLSMTVCHSNNFPKATIEKHLSILKGRITTAETELMALNAQWAACVEEETKMMTVTERCNDADPCKEMAALTEEIDAIVSNKTAELEQMDKKYCELLQKESLKAVRAMMAD</sequence>
<dbReference type="EMBL" id="SBHS01000046">
    <property type="protein sequence ID" value="TWU71358.1"/>
    <property type="molecule type" value="Genomic_DNA"/>
</dbReference>
<feature type="region of interest" description="Disordered" evidence="1">
    <location>
        <begin position="1"/>
        <end position="48"/>
    </location>
</feature>
<reference evidence="5" key="2">
    <citation type="submission" date="2018-12" db="EMBL/GenBank/DDBJ databases">
        <title>The complete genome of Metarhizium rileyi, a key fungal pathogen of Lepidoptera.</title>
        <authorList>
            <person name="Binneck E."/>
            <person name="Lastra C.C.L."/>
            <person name="Sosa-Gomez D.R."/>
        </authorList>
    </citation>
    <scope>NUCLEOTIDE SEQUENCE [LARGE SCALE GENOMIC DNA]</scope>
    <source>
        <strain evidence="5">Cep018-CH2</strain>
    </source>
</reference>
<comment type="caution">
    <text evidence="2">The sequence shown here is derived from an EMBL/GenBank/DDBJ whole genome shotgun (WGS) entry which is preliminary data.</text>
</comment>
<evidence type="ECO:0000313" key="3">
    <source>
        <dbReference type="EMBL" id="TWU71358.1"/>
    </source>
</evidence>